<dbReference type="SMART" id="SM00091">
    <property type="entry name" value="PAS"/>
    <property type="match status" value="2"/>
</dbReference>
<reference evidence="9" key="1">
    <citation type="journal article" date="2015" name="Nature">
        <title>Complex archaea that bridge the gap between prokaryotes and eukaryotes.</title>
        <authorList>
            <person name="Spang A."/>
            <person name="Saw J.H."/>
            <person name="Jorgensen S.L."/>
            <person name="Zaremba-Niedzwiedzka K."/>
            <person name="Martijn J."/>
            <person name="Lind A.E."/>
            <person name="van Eijk R."/>
            <person name="Schleper C."/>
            <person name="Guy L."/>
            <person name="Ettema T.J."/>
        </authorList>
    </citation>
    <scope>NUCLEOTIDE SEQUENCE</scope>
</reference>
<feature type="domain" description="PAC" evidence="8">
    <location>
        <begin position="35"/>
        <end position="87"/>
    </location>
</feature>
<dbReference type="InterPro" id="IPR050351">
    <property type="entry name" value="BphY/WalK/GraS-like"/>
</dbReference>
<comment type="catalytic activity">
    <reaction evidence="1">
        <text>ATP + protein L-histidine = ADP + protein N-phospho-L-histidine.</text>
        <dbReference type="EC" id="2.7.13.3"/>
    </reaction>
</comment>
<dbReference type="InterPro" id="IPR013767">
    <property type="entry name" value="PAS_fold"/>
</dbReference>
<keyword evidence="4" id="KW-0418">Kinase</keyword>
<sequence length="573" mass="64615">TVDELMGHQASELYSAENKEKISENLAIAREKGSHTFEINRLRKDGSTFPSLTSITAIKDADGETMYYAVNVLDITERKLAEADIQRWTKVFENAEWGIVVGGSKDQTLELMNPAYARMHGYTVDELTGRKAADLYRPEDRAGLSENLSIAREKGCHTFEAVRMRKDGSTFHSLNTITAIKDADGELMYYAVNVLDITEHKRAEEAINDSQEQINLLLDSTAEGIYGLDSEGNCTMCNASCLSILGYKSEKDLIGKNMHELIHHTRADGTEYPGVECKIYKALRDGTGMHCSDEVFWCASGLSFDAEYWSYPIKKNGKVIGAVVTFIDITERKLAEESLRKLTHALGERVKELKCQYSISKLDERPGVSLDEIIQGVADNIPPGWHYPDITCARITINEKEYKTANFQETDWKQSSEIYAQGDRIGSVTVSYLEQTPELDEGPFLKEERELIDTIAKNLGRTIDRKRAEDEILKLNKELEHRVKERTAQLEAANQELESFAYSVSHDLRAPLRSIDGFSQAIVKKYSDNMDMDNEAIDFFSRIRAASQRMAELIDGLLELSRLSRAEMSMAEV</sequence>
<evidence type="ECO:0000256" key="1">
    <source>
        <dbReference type="ARBA" id="ARBA00000085"/>
    </source>
</evidence>
<dbReference type="Pfam" id="PF00512">
    <property type="entry name" value="HisKA"/>
    <property type="match status" value="1"/>
</dbReference>
<dbReference type="InterPro" id="IPR000700">
    <property type="entry name" value="PAS-assoc_C"/>
</dbReference>
<dbReference type="PANTHER" id="PTHR42878:SF15">
    <property type="entry name" value="BACTERIOPHYTOCHROME"/>
    <property type="match status" value="1"/>
</dbReference>
<proteinExistence type="predicted"/>
<dbReference type="PANTHER" id="PTHR42878">
    <property type="entry name" value="TWO-COMPONENT HISTIDINE KINASE"/>
    <property type="match status" value="1"/>
</dbReference>
<dbReference type="SUPFAM" id="SSF47384">
    <property type="entry name" value="Homodimeric domain of signal transducing histidine kinase"/>
    <property type="match status" value="1"/>
</dbReference>
<dbReference type="Pfam" id="PF13426">
    <property type="entry name" value="PAS_9"/>
    <property type="match status" value="2"/>
</dbReference>
<keyword evidence="6" id="KW-0175">Coiled coil</keyword>
<protein>
    <recommendedName>
        <fullName evidence="2">histidine kinase</fullName>
        <ecNumber evidence="2">2.7.13.3</ecNumber>
    </recommendedName>
</protein>
<keyword evidence="3" id="KW-0808">Transferase</keyword>
<dbReference type="InterPro" id="IPR001610">
    <property type="entry name" value="PAC"/>
</dbReference>
<dbReference type="SMART" id="SM00388">
    <property type="entry name" value="HisKA"/>
    <property type="match status" value="1"/>
</dbReference>
<dbReference type="EMBL" id="LAZR01032749">
    <property type="protein sequence ID" value="KKL50021.1"/>
    <property type="molecule type" value="Genomic_DNA"/>
</dbReference>
<evidence type="ECO:0000256" key="5">
    <source>
        <dbReference type="ARBA" id="ARBA00023136"/>
    </source>
</evidence>
<comment type="caution">
    <text evidence="9">The sequence shown here is derived from an EMBL/GenBank/DDBJ whole genome shotgun (WGS) entry which is preliminary data.</text>
</comment>
<dbReference type="InterPro" id="IPR035965">
    <property type="entry name" value="PAS-like_dom_sf"/>
</dbReference>
<evidence type="ECO:0000256" key="4">
    <source>
        <dbReference type="ARBA" id="ARBA00022777"/>
    </source>
</evidence>
<dbReference type="SMART" id="SM00086">
    <property type="entry name" value="PAC"/>
    <property type="match status" value="3"/>
</dbReference>
<evidence type="ECO:0000259" key="7">
    <source>
        <dbReference type="PROSITE" id="PS50112"/>
    </source>
</evidence>
<dbReference type="PROSITE" id="PS50112">
    <property type="entry name" value="PAS"/>
    <property type="match status" value="2"/>
</dbReference>
<dbReference type="Gene3D" id="3.30.450.20">
    <property type="entry name" value="PAS domain"/>
    <property type="match status" value="3"/>
</dbReference>
<dbReference type="Gene3D" id="1.10.287.130">
    <property type="match status" value="1"/>
</dbReference>
<dbReference type="InterPro" id="IPR036097">
    <property type="entry name" value="HisK_dim/P_sf"/>
</dbReference>
<gene>
    <name evidence="9" type="ORF">LCGC14_2309670</name>
</gene>
<organism evidence="9">
    <name type="scientific">marine sediment metagenome</name>
    <dbReference type="NCBI Taxonomy" id="412755"/>
    <lineage>
        <taxon>unclassified sequences</taxon>
        <taxon>metagenomes</taxon>
        <taxon>ecological metagenomes</taxon>
    </lineage>
</organism>
<keyword evidence="5" id="KW-0472">Membrane</keyword>
<feature type="domain" description="PAS" evidence="7">
    <location>
        <begin position="210"/>
        <end position="263"/>
    </location>
</feature>
<dbReference type="NCBIfam" id="TIGR00229">
    <property type="entry name" value="sensory_box"/>
    <property type="match status" value="3"/>
</dbReference>
<dbReference type="Pfam" id="PF00989">
    <property type="entry name" value="PAS"/>
    <property type="match status" value="1"/>
</dbReference>
<dbReference type="GO" id="GO:0030295">
    <property type="term" value="F:protein kinase activator activity"/>
    <property type="evidence" value="ECO:0007669"/>
    <property type="project" value="TreeGrafter"/>
</dbReference>
<accession>A0A0F9D8I0</accession>
<dbReference type="GO" id="GO:0007234">
    <property type="term" value="P:osmosensory signaling via phosphorelay pathway"/>
    <property type="evidence" value="ECO:0007669"/>
    <property type="project" value="TreeGrafter"/>
</dbReference>
<dbReference type="GO" id="GO:0016020">
    <property type="term" value="C:membrane"/>
    <property type="evidence" value="ECO:0007669"/>
    <property type="project" value="UniProtKB-SubCell"/>
</dbReference>
<feature type="domain" description="PAS" evidence="7">
    <location>
        <begin position="84"/>
        <end position="155"/>
    </location>
</feature>
<dbReference type="GO" id="GO:0000155">
    <property type="term" value="F:phosphorelay sensor kinase activity"/>
    <property type="evidence" value="ECO:0007669"/>
    <property type="project" value="InterPro"/>
</dbReference>
<dbReference type="CDD" id="cd00082">
    <property type="entry name" value="HisKA"/>
    <property type="match status" value="1"/>
</dbReference>
<dbReference type="InterPro" id="IPR003661">
    <property type="entry name" value="HisK_dim/P_dom"/>
</dbReference>
<dbReference type="InterPro" id="IPR000014">
    <property type="entry name" value="PAS"/>
</dbReference>
<dbReference type="PROSITE" id="PS50113">
    <property type="entry name" value="PAC"/>
    <property type="match status" value="2"/>
</dbReference>
<evidence type="ECO:0000256" key="6">
    <source>
        <dbReference type="SAM" id="Coils"/>
    </source>
</evidence>
<dbReference type="SUPFAM" id="SSF55785">
    <property type="entry name" value="PYP-like sensor domain (PAS domain)"/>
    <property type="match status" value="3"/>
</dbReference>
<dbReference type="GO" id="GO:0000156">
    <property type="term" value="F:phosphorelay response regulator activity"/>
    <property type="evidence" value="ECO:0007669"/>
    <property type="project" value="TreeGrafter"/>
</dbReference>
<feature type="coiled-coil region" evidence="6">
    <location>
        <begin position="465"/>
        <end position="496"/>
    </location>
</feature>
<feature type="non-terminal residue" evidence="9">
    <location>
        <position position="573"/>
    </location>
</feature>
<dbReference type="AlphaFoldDB" id="A0A0F9D8I0"/>
<name>A0A0F9D8I0_9ZZZZ</name>
<evidence type="ECO:0000313" key="9">
    <source>
        <dbReference type="EMBL" id="KKL50021.1"/>
    </source>
</evidence>
<evidence type="ECO:0000256" key="3">
    <source>
        <dbReference type="ARBA" id="ARBA00022679"/>
    </source>
</evidence>
<evidence type="ECO:0000259" key="8">
    <source>
        <dbReference type="PROSITE" id="PS50113"/>
    </source>
</evidence>
<feature type="non-terminal residue" evidence="9">
    <location>
        <position position="1"/>
    </location>
</feature>
<feature type="domain" description="PAC" evidence="8">
    <location>
        <begin position="157"/>
        <end position="209"/>
    </location>
</feature>
<dbReference type="CDD" id="cd00130">
    <property type="entry name" value="PAS"/>
    <property type="match status" value="3"/>
</dbReference>
<dbReference type="FunFam" id="1.10.287.130:FF:000070">
    <property type="entry name" value="Histidine kinase sensor protein"/>
    <property type="match status" value="1"/>
</dbReference>
<dbReference type="GO" id="GO:0006355">
    <property type="term" value="P:regulation of DNA-templated transcription"/>
    <property type="evidence" value="ECO:0007669"/>
    <property type="project" value="InterPro"/>
</dbReference>
<dbReference type="EC" id="2.7.13.3" evidence="2"/>
<evidence type="ECO:0000256" key="2">
    <source>
        <dbReference type="ARBA" id="ARBA00012438"/>
    </source>
</evidence>